<dbReference type="SUPFAM" id="SSF81296">
    <property type="entry name" value="E set domains"/>
    <property type="match status" value="1"/>
</dbReference>
<dbReference type="EMBL" id="JAHZIK010003419">
    <property type="protein sequence ID" value="MBW7461937.1"/>
    <property type="molecule type" value="Genomic_DNA"/>
</dbReference>
<feature type="non-terminal residue" evidence="7">
    <location>
        <position position="139"/>
    </location>
</feature>
<evidence type="ECO:0000313" key="8">
    <source>
        <dbReference type="Proteomes" id="UP001519887"/>
    </source>
</evidence>
<keyword evidence="3" id="KW-0119">Carbohydrate metabolism</keyword>
<comment type="caution">
    <text evidence="7">The sequence shown here is derived from an EMBL/GenBank/DDBJ whole genome shotgun (WGS) entry which is preliminary data.</text>
</comment>
<feature type="non-terminal residue" evidence="7">
    <location>
        <position position="1"/>
    </location>
</feature>
<protein>
    <submittedName>
        <fullName evidence="7">Xyloglucanase</fullName>
    </submittedName>
</protein>
<keyword evidence="4" id="KW-0624">Polysaccharide degradation</keyword>
<evidence type="ECO:0000313" key="7">
    <source>
        <dbReference type="EMBL" id="MBW7461937.1"/>
    </source>
</evidence>
<evidence type="ECO:0000256" key="1">
    <source>
        <dbReference type="ARBA" id="ARBA00022729"/>
    </source>
</evidence>
<reference evidence="7 8" key="1">
    <citation type="submission" date="2021-07" db="EMBL/GenBank/DDBJ databases">
        <title>Paenibacillus radiodurans sp. nov., isolated from the southeastern edge of Tengger Desert.</title>
        <authorList>
            <person name="Zhang G."/>
        </authorList>
    </citation>
    <scope>NUCLEOTIDE SEQUENCE [LARGE SCALE GENOMIC DNA]</scope>
    <source>
        <strain evidence="7 8">CCM 7311</strain>
    </source>
</reference>
<organism evidence="7 8">
    <name type="scientific">Paenibacillus sepulcri</name>
    <dbReference type="NCBI Taxonomy" id="359917"/>
    <lineage>
        <taxon>Bacteria</taxon>
        <taxon>Bacillati</taxon>
        <taxon>Bacillota</taxon>
        <taxon>Bacilli</taxon>
        <taxon>Bacillales</taxon>
        <taxon>Paenibacillaceae</taxon>
        <taxon>Paenibacillus</taxon>
    </lineage>
</organism>
<evidence type="ECO:0000256" key="5">
    <source>
        <dbReference type="SAM" id="MobiDB-lite"/>
    </source>
</evidence>
<feature type="region of interest" description="Disordered" evidence="5">
    <location>
        <begin position="1"/>
        <end position="30"/>
    </location>
</feature>
<feature type="domain" description="Carbohydrate binding X2" evidence="6">
    <location>
        <begin position="17"/>
        <end position="99"/>
    </location>
</feature>
<dbReference type="InterPro" id="IPR005102">
    <property type="entry name" value="Carbo-bd_X2"/>
</dbReference>
<dbReference type="InterPro" id="IPR013783">
    <property type="entry name" value="Ig-like_fold"/>
</dbReference>
<evidence type="ECO:0000259" key="6">
    <source>
        <dbReference type="Pfam" id="PF03442"/>
    </source>
</evidence>
<dbReference type="Pfam" id="PF03442">
    <property type="entry name" value="CBM_X2"/>
    <property type="match status" value="1"/>
</dbReference>
<name>A0ABS7CMC4_9BACL</name>
<dbReference type="InterPro" id="IPR014756">
    <property type="entry name" value="Ig_E-set"/>
</dbReference>
<evidence type="ECO:0000256" key="3">
    <source>
        <dbReference type="ARBA" id="ARBA00023277"/>
    </source>
</evidence>
<keyword evidence="8" id="KW-1185">Reference proteome</keyword>
<accession>A0ABS7CMC4</accession>
<evidence type="ECO:0000256" key="2">
    <source>
        <dbReference type="ARBA" id="ARBA00023001"/>
    </source>
</evidence>
<evidence type="ECO:0000256" key="4">
    <source>
        <dbReference type="ARBA" id="ARBA00023326"/>
    </source>
</evidence>
<keyword evidence="2" id="KW-0136">Cellulose degradation</keyword>
<keyword evidence="1" id="KW-0732">Signal</keyword>
<gene>
    <name evidence="7" type="ORF">K0U00_48585</name>
</gene>
<sequence length="139" mass="14590">QNLAVEVGDPNAPNSTINPSAADFDKKESEQSDVTTTVALNGNELIRITNGAAALTAGTDYTIADNEVAIKKEYLAAQPLGTTNLTFSFSGGAARTLAVTIKDTTTRNSAVNPPTISFDKKQSVQADVSTTMELRGNQL</sequence>
<proteinExistence type="predicted"/>
<dbReference type="Gene3D" id="2.60.40.10">
    <property type="entry name" value="Immunoglobulins"/>
    <property type="match status" value="1"/>
</dbReference>
<dbReference type="Proteomes" id="UP001519887">
    <property type="component" value="Unassembled WGS sequence"/>
</dbReference>